<dbReference type="OrthoDB" id="9814826at2"/>
<reference evidence="3 4" key="1">
    <citation type="submission" date="2019-07" db="EMBL/GenBank/DDBJ databases">
        <title>Novel species isolated from glacier.</title>
        <authorList>
            <person name="Liu Q."/>
            <person name="Xin Y.-H."/>
        </authorList>
    </citation>
    <scope>NUCLEOTIDE SEQUENCE [LARGE SCALE GENOMIC DNA]</scope>
    <source>
        <strain evidence="3 4">LB1R16</strain>
    </source>
</reference>
<comment type="caution">
    <text evidence="3">The sequence shown here is derived from an EMBL/GenBank/DDBJ whole genome shotgun (WGS) entry which is preliminary data.</text>
</comment>
<dbReference type="PANTHER" id="PTHR43252:SF7">
    <property type="entry name" value="TRANSCRIPTIONAL REGULATOR YQJI"/>
    <property type="match status" value="1"/>
</dbReference>
<feature type="compositionally biased region" description="Gly residues" evidence="1">
    <location>
        <begin position="12"/>
        <end position="22"/>
    </location>
</feature>
<feature type="region of interest" description="Disordered" evidence="1">
    <location>
        <begin position="1"/>
        <end position="22"/>
    </location>
</feature>
<dbReference type="AlphaFoldDB" id="A0A552U8Z1"/>
<dbReference type="Proteomes" id="UP000317894">
    <property type="component" value="Unassembled WGS sequence"/>
</dbReference>
<keyword evidence="4" id="KW-1185">Reference proteome</keyword>
<name>A0A552U8Z1_9SPHN</name>
<evidence type="ECO:0000259" key="2">
    <source>
        <dbReference type="Pfam" id="PF03551"/>
    </source>
</evidence>
<evidence type="ECO:0000313" key="3">
    <source>
        <dbReference type="EMBL" id="TRW14678.1"/>
    </source>
</evidence>
<dbReference type="InterPro" id="IPR036390">
    <property type="entry name" value="WH_DNA-bd_sf"/>
</dbReference>
<organism evidence="3 4">
    <name type="scientific">Glacieibacterium frigidum</name>
    <dbReference type="NCBI Taxonomy" id="2593303"/>
    <lineage>
        <taxon>Bacteria</taxon>
        <taxon>Pseudomonadati</taxon>
        <taxon>Pseudomonadota</taxon>
        <taxon>Alphaproteobacteria</taxon>
        <taxon>Sphingomonadales</taxon>
        <taxon>Sphingosinicellaceae</taxon>
        <taxon>Glacieibacterium</taxon>
    </lineage>
</organism>
<dbReference type="InterPro" id="IPR005149">
    <property type="entry name" value="Tscrpt_reg_PadR_N"/>
</dbReference>
<gene>
    <name evidence="3" type="ORF">FMM06_13400</name>
</gene>
<feature type="domain" description="Transcription regulator PadR N-terminal" evidence="2">
    <location>
        <begin position="38"/>
        <end position="108"/>
    </location>
</feature>
<dbReference type="SUPFAM" id="SSF46785">
    <property type="entry name" value="Winged helix' DNA-binding domain"/>
    <property type="match status" value="1"/>
</dbReference>
<dbReference type="Pfam" id="PF03551">
    <property type="entry name" value="PadR"/>
    <property type="match status" value="1"/>
</dbReference>
<dbReference type="Gene3D" id="1.10.10.10">
    <property type="entry name" value="Winged helix-like DNA-binding domain superfamily/Winged helix DNA-binding domain"/>
    <property type="match status" value="1"/>
</dbReference>
<evidence type="ECO:0000256" key="1">
    <source>
        <dbReference type="SAM" id="MobiDB-lite"/>
    </source>
</evidence>
<dbReference type="EMBL" id="VJWA01000002">
    <property type="protein sequence ID" value="TRW14678.1"/>
    <property type="molecule type" value="Genomic_DNA"/>
</dbReference>
<dbReference type="PANTHER" id="PTHR43252">
    <property type="entry name" value="TRANSCRIPTIONAL REGULATOR YQJI"/>
    <property type="match status" value="1"/>
</dbReference>
<evidence type="ECO:0000313" key="4">
    <source>
        <dbReference type="Proteomes" id="UP000317894"/>
    </source>
</evidence>
<dbReference type="InterPro" id="IPR036388">
    <property type="entry name" value="WH-like_DNA-bd_sf"/>
</dbReference>
<sequence length="175" mass="18587">MFGHHHHRHGSGGRFGGGGMRGGRSGRMFQHGDLRLLILALIAEGPRHGYEIIREIEARLGGAYAPSPGVVYPTLTMLEELGLVTAQATEGNKRQYTVTEAGTANLAENRATVDAIFARIAEAGGGGDFSPRIVRAMANLRFALKLRMGRGGLDEPQASRIAAALDAAAAEIERS</sequence>
<protein>
    <submittedName>
        <fullName evidence="3">PadR family transcriptional regulator</fullName>
    </submittedName>
</protein>
<feature type="compositionally biased region" description="Basic residues" evidence="1">
    <location>
        <begin position="1"/>
        <end position="11"/>
    </location>
</feature>
<proteinExistence type="predicted"/>
<accession>A0A552U8Z1</accession>